<dbReference type="SMART" id="SM00355">
    <property type="entry name" value="ZnF_C2H2"/>
    <property type="match status" value="2"/>
</dbReference>
<keyword evidence="4" id="KW-0175">Coiled coil</keyword>
<dbReference type="PROSITE" id="PS00028">
    <property type="entry name" value="ZINC_FINGER_C2H2_1"/>
    <property type="match status" value="1"/>
</dbReference>
<dbReference type="Proteomes" id="UP001210925">
    <property type="component" value="Unassembled WGS sequence"/>
</dbReference>
<evidence type="ECO:0000256" key="4">
    <source>
        <dbReference type="SAM" id="Coils"/>
    </source>
</evidence>
<keyword evidence="3" id="KW-0862">Zinc</keyword>
<reference evidence="6" key="1">
    <citation type="submission" date="2020-05" db="EMBL/GenBank/DDBJ databases">
        <title>Phylogenomic resolution of chytrid fungi.</title>
        <authorList>
            <person name="Stajich J.E."/>
            <person name="Amses K."/>
            <person name="Simmons R."/>
            <person name="Seto K."/>
            <person name="Myers J."/>
            <person name="Bonds A."/>
            <person name="Quandt C.A."/>
            <person name="Barry K."/>
            <person name="Liu P."/>
            <person name="Grigoriev I."/>
            <person name="Longcore J.E."/>
            <person name="James T.Y."/>
        </authorList>
    </citation>
    <scope>NUCLEOTIDE SEQUENCE</scope>
    <source>
        <strain evidence="6">PLAUS21</strain>
    </source>
</reference>
<evidence type="ECO:0000259" key="5">
    <source>
        <dbReference type="PROSITE" id="PS00028"/>
    </source>
</evidence>
<dbReference type="Gene3D" id="3.30.160.60">
    <property type="entry name" value="Classic Zinc Finger"/>
    <property type="match status" value="1"/>
</dbReference>
<sequence>MTDRASIETFNCYACTTGFENEADLIAHVKEVGHNYCIDCRKEFNSPESLKEHQTTSKKHLKFAEKRQSRILNLSAETLADIDIVAQSKTTELSKEPAPELKKIDQVEKAVETSLSDGQDVAKEIVTVAETDLKTTESTVQVIQETKEAISVTVSESVTKVEEAVNSHIEKVDETKEKLAKAAAEKQDEAAIEVSNVVEAAENKIGDVVQSVNKDDIKSKIETVVQIPKDVQVLVSEKADNAKAKARLCNCTIL</sequence>
<evidence type="ECO:0000256" key="1">
    <source>
        <dbReference type="ARBA" id="ARBA00022723"/>
    </source>
</evidence>
<dbReference type="InterPro" id="IPR013087">
    <property type="entry name" value="Znf_C2H2_type"/>
</dbReference>
<feature type="domain" description="C2H2-type" evidence="5">
    <location>
        <begin position="12"/>
        <end position="34"/>
    </location>
</feature>
<evidence type="ECO:0000256" key="2">
    <source>
        <dbReference type="ARBA" id="ARBA00022771"/>
    </source>
</evidence>
<name>A0AAD5UME6_9FUNG</name>
<dbReference type="SUPFAM" id="SSF57667">
    <property type="entry name" value="beta-beta-alpha zinc fingers"/>
    <property type="match status" value="1"/>
</dbReference>
<feature type="coiled-coil region" evidence="4">
    <location>
        <begin position="158"/>
        <end position="189"/>
    </location>
</feature>
<dbReference type="InterPro" id="IPR022755">
    <property type="entry name" value="Znf_C2H2_jaz"/>
</dbReference>
<keyword evidence="7" id="KW-1185">Reference proteome</keyword>
<proteinExistence type="predicted"/>
<keyword evidence="1" id="KW-0479">Metal-binding</keyword>
<dbReference type="Pfam" id="PF12171">
    <property type="entry name" value="zf-C2H2_jaz"/>
    <property type="match status" value="1"/>
</dbReference>
<evidence type="ECO:0000256" key="3">
    <source>
        <dbReference type="ARBA" id="ARBA00022833"/>
    </source>
</evidence>
<dbReference type="EMBL" id="JADGKB010000012">
    <property type="protein sequence ID" value="KAJ3260313.1"/>
    <property type="molecule type" value="Genomic_DNA"/>
</dbReference>
<accession>A0AAD5UME6</accession>
<organism evidence="6 7">
    <name type="scientific">Boothiomyces macroporosus</name>
    <dbReference type="NCBI Taxonomy" id="261099"/>
    <lineage>
        <taxon>Eukaryota</taxon>
        <taxon>Fungi</taxon>
        <taxon>Fungi incertae sedis</taxon>
        <taxon>Chytridiomycota</taxon>
        <taxon>Chytridiomycota incertae sedis</taxon>
        <taxon>Chytridiomycetes</taxon>
        <taxon>Rhizophydiales</taxon>
        <taxon>Terramycetaceae</taxon>
        <taxon>Boothiomyces</taxon>
    </lineage>
</organism>
<gene>
    <name evidence="6" type="ORF">HK103_000948</name>
</gene>
<keyword evidence="2" id="KW-0863">Zinc-finger</keyword>
<dbReference type="GO" id="GO:0008270">
    <property type="term" value="F:zinc ion binding"/>
    <property type="evidence" value="ECO:0007669"/>
    <property type="project" value="UniProtKB-KW"/>
</dbReference>
<evidence type="ECO:0000313" key="6">
    <source>
        <dbReference type="EMBL" id="KAJ3260313.1"/>
    </source>
</evidence>
<evidence type="ECO:0000313" key="7">
    <source>
        <dbReference type="Proteomes" id="UP001210925"/>
    </source>
</evidence>
<dbReference type="AlphaFoldDB" id="A0AAD5UME6"/>
<protein>
    <recommendedName>
        <fullName evidence="5">C2H2-type domain-containing protein</fullName>
    </recommendedName>
</protein>
<dbReference type="InterPro" id="IPR036236">
    <property type="entry name" value="Znf_C2H2_sf"/>
</dbReference>
<comment type="caution">
    <text evidence="6">The sequence shown here is derived from an EMBL/GenBank/DDBJ whole genome shotgun (WGS) entry which is preliminary data.</text>
</comment>